<gene>
    <name evidence="3" type="ORF">GCM10009613_22100</name>
</gene>
<evidence type="ECO:0000313" key="4">
    <source>
        <dbReference type="Proteomes" id="UP001501414"/>
    </source>
</evidence>
<dbReference type="Pfam" id="PF12697">
    <property type="entry name" value="Abhydrolase_6"/>
    <property type="match status" value="1"/>
</dbReference>
<reference evidence="3 4" key="1">
    <citation type="journal article" date="2019" name="Int. J. Syst. Evol. Microbiol.">
        <title>The Global Catalogue of Microorganisms (GCM) 10K type strain sequencing project: providing services to taxonomists for standard genome sequencing and annotation.</title>
        <authorList>
            <consortium name="The Broad Institute Genomics Platform"/>
            <consortium name="The Broad Institute Genome Sequencing Center for Infectious Disease"/>
            <person name="Wu L."/>
            <person name="Ma J."/>
        </authorList>
    </citation>
    <scope>NUCLEOTIDE SEQUENCE [LARGE SCALE GENOMIC DNA]</scope>
    <source>
        <strain evidence="3 4">JCM 11896</strain>
    </source>
</reference>
<protein>
    <submittedName>
        <fullName evidence="3">Alpha/beta hydrolase</fullName>
    </submittedName>
</protein>
<organism evidence="3 4">
    <name type="scientific">Pseudonocardia kongjuensis</name>
    <dbReference type="NCBI Taxonomy" id="102227"/>
    <lineage>
        <taxon>Bacteria</taxon>
        <taxon>Bacillati</taxon>
        <taxon>Actinomycetota</taxon>
        <taxon>Actinomycetes</taxon>
        <taxon>Pseudonocardiales</taxon>
        <taxon>Pseudonocardiaceae</taxon>
        <taxon>Pseudonocardia</taxon>
    </lineage>
</organism>
<evidence type="ECO:0000256" key="1">
    <source>
        <dbReference type="ARBA" id="ARBA00022801"/>
    </source>
</evidence>
<sequence>MGRTGRATGIYISEAGATVVRERYERQLAGWPVPLQRHRVETGAGATAVLTCGDPAGRPVVLLHGSGANSAVWRDDIGLLAATRRVVLVDLLGEPGLSDPVRLDLTTSATADWLAGILDGLGIGATDLAGISLGGWTATDFAIRHPGRVDRLALVCPAGIGGQTFRRIAPAFLLSAFGPGGRRRSAEIVTGLDGREHPEVLDEICLLFEHFRPRTTRFPVFDDDALRRLTMPVLALLGERDRVFDPVRTRDRLLRLCPDARVELVPGSGHAVLGQVPRIAQFLDGA</sequence>
<dbReference type="InterPro" id="IPR050266">
    <property type="entry name" value="AB_hydrolase_sf"/>
</dbReference>
<dbReference type="EMBL" id="BAAAJK010000007">
    <property type="protein sequence ID" value="GAA1387102.1"/>
    <property type="molecule type" value="Genomic_DNA"/>
</dbReference>
<dbReference type="Proteomes" id="UP001501414">
    <property type="component" value="Unassembled WGS sequence"/>
</dbReference>
<comment type="caution">
    <text evidence="3">The sequence shown here is derived from an EMBL/GenBank/DDBJ whole genome shotgun (WGS) entry which is preliminary data.</text>
</comment>
<evidence type="ECO:0000259" key="2">
    <source>
        <dbReference type="Pfam" id="PF12697"/>
    </source>
</evidence>
<dbReference type="SUPFAM" id="SSF53474">
    <property type="entry name" value="alpha/beta-Hydrolases"/>
    <property type="match status" value="1"/>
</dbReference>
<name>A0ABN1XQL1_9PSEU</name>
<proteinExistence type="predicted"/>
<dbReference type="PANTHER" id="PTHR43798">
    <property type="entry name" value="MONOACYLGLYCEROL LIPASE"/>
    <property type="match status" value="1"/>
</dbReference>
<evidence type="ECO:0000313" key="3">
    <source>
        <dbReference type="EMBL" id="GAA1387102.1"/>
    </source>
</evidence>
<dbReference type="RefSeq" id="WP_344021157.1">
    <property type="nucleotide sequence ID" value="NZ_BAAAJK010000007.1"/>
</dbReference>
<accession>A0ABN1XQL1</accession>
<dbReference type="GO" id="GO:0016787">
    <property type="term" value="F:hydrolase activity"/>
    <property type="evidence" value="ECO:0007669"/>
    <property type="project" value="UniProtKB-KW"/>
</dbReference>
<keyword evidence="4" id="KW-1185">Reference proteome</keyword>
<feature type="domain" description="AB hydrolase-1" evidence="2">
    <location>
        <begin position="60"/>
        <end position="274"/>
    </location>
</feature>
<dbReference type="InterPro" id="IPR000073">
    <property type="entry name" value="AB_hydrolase_1"/>
</dbReference>
<keyword evidence="1 3" id="KW-0378">Hydrolase</keyword>
<dbReference type="PANTHER" id="PTHR43798:SF31">
    <property type="entry name" value="AB HYDROLASE SUPERFAMILY PROTEIN YCLE"/>
    <property type="match status" value="1"/>
</dbReference>
<dbReference type="InterPro" id="IPR029058">
    <property type="entry name" value="AB_hydrolase_fold"/>
</dbReference>
<dbReference type="PRINTS" id="PR00111">
    <property type="entry name" value="ABHYDROLASE"/>
</dbReference>
<dbReference type="Gene3D" id="3.40.50.1820">
    <property type="entry name" value="alpha/beta hydrolase"/>
    <property type="match status" value="1"/>
</dbReference>